<dbReference type="Pfam" id="PF00533">
    <property type="entry name" value="BRCT"/>
    <property type="match status" value="1"/>
</dbReference>
<feature type="compositionally biased region" description="Acidic residues" evidence="9">
    <location>
        <begin position="884"/>
        <end position="904"/>
    </location>
</feature>
<dbReference type="CDD" id="cd18140">
    <property type="entry name" value="HLD_clamp_RFC"/>
    <property type="match status" value="1"/>
</dbReference>
<dbReference type="FunFam" id="3.40.50.300:FF:000395">
    <property type="entry name" value="Replication factor C subunit 1"/>
    <property type="match status" value="1"/>
</dbReference>
<dbReference type="InterPro" id="IPR036420">
    <property type="entry name" value="BRCT_dom_sf"/>
</dbReference>
<dbReference type="SUPFAM" id="SSF52113">
    <property type="entry name" value="BRCT domain"/>
    <property type="match status" value="1"/>
</dbReference>
<keyword evidence="12" id="KW-1185">Reference proteome</keyword>
<dbReference type="OrthoDB" id="446168at2759"/>
<evidence type="ECO:0000256" key="3">
    <source>
        <dbReference type="ARBA" id="ARBA00020401"/>
    </source>
</evidence>
<evidence type="ECO:0000256" key="9">
    <source>
        <dbReference type="SAM" id="MobiDB-lite"/>
    </source>
</evidence>
<dbReference type="InterPro" id="IPR012178">
    <property type="entry name" value="RFC1"/>
</dbReference>
<dbReference type="InterPro" id="IPR008921">
    <property type="entry name" value="DNA_pol3_clamp-load_cplx_C"/>
</dbReference>
<dbReference type="InterPro" id="IPR027417">
    <property type="entry name" value="P-loop_NTPase"/>
</dbReference>
<sequence length="939" mass="102485">MDIRSFFQPKKKAATATPAAAVPKSDNNANNNKDERNRKRKSTERLDVSADDFFSKTTTKKIEEPSSSSSKKAKREILIDSSSSSSSSSSEEEVTEVVAVKTAVVKKLTTPIKSPLPAKVASPQRSMRTRTPIKSEATPRTETTKKAASPVRAATTTTSTTKKSPRKLEQPTVRRTTPPSLQHTQCLMRDNVPLTFCFSGVLEQLSRDAAQDLVKTLGGRVTTAVSSKTDYLVVGNVLEDGRDYQQGSKYKKAMELKSVVIVRGEELFYGLLQTYHDLCGPVVAPAVASTLVSAPPSVPSNPYSTATAATKVNPYAKKASNPYAATAKANSYGRKAAPAMTSVTSNTTTMAVAPVLGDTSSMLWVDKYKPTSAREILGNQDAVKKLTQWLNSWERIFNTTQNSNKTFSAPNGPWKAALLSGPPGIGKTTTATLVAKEAGRDVLEFNASDVRSKKALTNVFGDITGSQTIDFTTQAKKRCIIMDEVDGMGAGDRSGMAELIQMIKKSKVPIVCICNDRQSQKLKSLIPYCLDLRYRRPTKNVIANRAVQVGQQEGLNVEQNAAEALAESCGNDIRQVLNCLQMWSRKGNSLKFKDLKERANDINKDDILRVSLFDAAKQLLEGRQGLNGSTPEQERDSFFRRHDAFFVDYGFTGLLVQQNYLKVLQGPFGEAKRKNAASQLEVLHRMSDAAEALSDYDLAENQLRGGQNWSLLPLCSSLIVKTGFHASGPNGGFLPGFPEFTSWLGRNSTKGKKYRLLSELQHHLNYSISGGGSETRLSYLPVLRTRLLQLLQADDAQAAIDFMDEYGLDRDDVFEKLDEFMLSSSKAATFNDLSSKKKASFTRLYNQTAHSSQALVAEQGRMGKGRKRGSGDGAAAMESKDPDAIDDDQVDEEDEDGGDDDELDAEKIKAMFKSKGRGKGKALASTSAATSNKGGRKKK</sequence>
<dbReference type="GO" id="GO:0006260">
    <property type="term" value="P:DNA replication"/>
    <property type="evidence" value="ECO:0007669"/>
    <property type="project" value="UniProtKB-KW"/>
</dbReference>
<feature type="domain" description="BRCT" evidence="10">
    <location>
        <begin position="194"/>
        <end position="268"/>
    </location>
</feature>
<evidence type="ECO:0000256" key="2">
    <source>
        <dbReference type="ARBA" id="ARBA00006116"/>
    </source>
</evidence>
<dbReference type="Pfam" id="PF00004">
    <property type="entry name" value="AAA"/>
    <property type="match status" value="1"/>
</dbReference>
<keyword evidence="6 8" id="KW-0067">ATP-binding</keyword>
<evidence type="ECO:0000256" key="5">
    <source>
        <dbReference type="ARBA" id="ARBA00022741"/>
    </source>
</evidence>
<dbReference type="PANTHER" id="PTHR23389:SF6">
    <property type="entry name" value="REPLICATION FACTOR C SUBUNIT 1"/>
    <property type="match status" value="1"/>
</dbReference>
<dbReference type="PIRSF" id="PIRSF036578">
    <property type="entry name" value="RFC1"/>
    <property type="match status" value="1"/>
</dbReference>
<dbReference type="GO" id="GO:0005663">
    <property type="term" value="C:DNA replication factor C complex"/>
    <property type="evidence" value="ECO:0007669"/>
    <property type="project" value="InterPro"/>
</dbReference>
<dbReference type="SMART" id="SM00382">
    <property type="entry name" value="AAA"/>
    <property type="match status" value="1"/>
</dbReference>
<dbReference type="FunCoup" id="A0A1Z5JWY4">
    <property type="interactions" value="746"/>
</dbReference>
<evidence type="ECO:0000256" key="4">
    <source>
        <dbReference type="ARBA" id="ARBA00022705"/>
    </source>
</evidence>
<dbReference type="Gene3D" id="3.40.50.10190">
    <property type="entry name" value="BRCT domain"/>
    <property type="match status" value="1"/>
</dbReference>
<reference evidence="11 12" key="1">
    <citation type="journal article" date="2015" name="Plant Cell">
        <title>Oil accumulation by the oleaginous diatom Fistulifera solaris as revealed by the genome and transcriptome.</title>
        <authorList>
            <person name="Tanaka T."/>
            <person name="Maeda Y."/>
            <person name="Veluchamy A."/>
            <person name="Tanaka M."/>
            <person name="Abida H."/>
            <person name="Marechal E."/>
            <person name="Bowler C."/>
            <person name="Muto M."/>
            <person name="Sunaga Y."/>
            <person name="Tanaka M."/>
            <person name="Yoshino T."/>
            <person name="Taniguchi T."/>
            <person name="Fukuda Y."/>
            <person name="Nemoto M."/>
            <person name="Matsumoto M."/>
            <person name="Wong P.S."/>
            <person name="Aburatani S."/>
            <person name="Fujibuchi W."/>
        </authorList>
    </citation>
    <scope>NUCLEOTIDE SEQUENCE [LARGE SCALE GENOMIC DNA]</scope>
    <source>
        <strain evidence="11 12">JPCC DA0580</strain>
    </source>
</reference>
<gene>
    <name evidence="11" type="ORF">FisN_20Lh023</name>
</gene>
<dbReference type="InParanoid" id="A0A1Z5JWY4"/>
<comment type="subcellular location">
    <subcellularLocation>
        <location evidence="1 8">Nucleus</location>
    </subcellularLocation>
</comment>
<dbReference type="Gene3D" id="1.20.272.10">
    <property type="match status" value="1"/>
</dbReference>
<evidence type="ECO:0000259" key="10">
    <source>
        <dbReference type="PROSITE" id="PS50172"/>
    </source>
</evidence>
<keyword evidence="4 8" id="KW-0235">DNA replication</keyword>
<feature type="region of interest" description="Disordered" evidence="9">
    <location>
        <begin position="852"/>
        <end position="939"/>
    </location>
</feature>
<feature type="compositionally biased region" description="Polar residues" evidence="9">
    <location>
        <begin position="924"/>
        <end position="933"/>
    </location>
</feature>
<keyword evidence="5 8" id="KW-0547">Nucleotide-binding</keyword>
<dbReference type="CDD" id="cd00009">
    <property type="entry name" value="AAA"/>
    <property type="match status" value="1"/>
</dbReference>
<accession>A0A1Z5JWY4</accession>
<evidence type="ECO:0000313" key="12">
    <source>
        <dbReference type="Proteomes" id="UP000198406"/>
    </source>
</evidence>
<dbReference type="Pfam" id="PF08519">
    <property type="entry name" value="RFC1"/>
    <property type="match status" value="1"/>
</dbReference>
<dbReference type="InterPro" id="IPR003593">
    <property type="entry name" value="AAA+_ATPase"/>
</dbReference>
<feature type="compositionally biased region" description="Basic and acidic residues" evidence="9">
    <location>
        <begin position="32"/>
        <end position="48"/>
    </location>
</feature>
<dbReference type="InterPro" id="IPR001357">
    <property type="entry name" value="BRCT_dom"/>
</dbReference>
<organism evidence="11 12">
    <name type="scientific">Fistulifera solaris</name>
    <name type="common">Oleaginous diatom</name>
    <dbReference type="NCBI Taxonomy" id="1519565"/>
    <lineage>
        <taxon>Eukaryota</taxon>
        <taxon>Sar</taxon>
        <taxon>Stramenopiles</taxon>
        <taxon>Ochrophyta</taxon>
        <taxon>Bacillariophyta</taxon>
        <taxon>Bacillariophyceae</taxon>
        <taxon>Bacillariophycidae</taxon>
        <taxon>Naviculales</taxon>
        <taxon>Naviculaceae</taxon>
        <taxon>Fistulifera</taxon>
    </lineage>
</organism>
<dbReference type="GO" id="GO:0016887">
    <property type="term" value="F:ATP hydrolysis activity"/>
    <property type="evidence" value="ECO:0007669"/>
    <property type="project" value="InterPro"/>
</dbReference>
<evidence type="ECO:0000256" key="8">
    <source>
        <dbReference type="PIRNR" id="PIRNR036578"/>
    </source>
</evidence>
<dbReference type="GO" id="GO:0006281">
    <property type="term" value="P:DNA repair"/>
    <property type="evidence" value="ECO:0007669"/>
    <property type="project" value="InterPro"/>
</dbReference>
<name>A0A1Z5JWY4_FISSO</name>
<dbReference type="PROSITE" id="PS50172">
    <property type="entry name" value="BRCT"/>
    <property type="match status" value="1"/>
</dbReference>
<dbReference type="InterPro" id="IPR013725">
    <property type="entry name" value="DNA_replication_fac_RFC1_C"/>
</dbReference>
<dbReference type="GO" id="GO:0005524">
    <property type="term" value="F:ATP binding"/>
    <property type="evidence" value="ECO:0007669"/>
    <property type="project" value="UniProtKB-UniRule"/>
</dbReference>
<protein>
    <recommendedName>
        <fullName evidence="3 8">Replication factor C subunit 1</fullName>
    </recommendedName>
</protein>
<feature type="compositionally biased region" description="Low complexity" evidence="9">
    <location>
        <begin position="14"/>
        <end position="31"/>
    </location>
</feature>
<evidence type="ECO:0000256" key="6">
    <source>
        <dbReference type="ARBA" id="ARBA00022840"/>
    </source>
</evidence>
<dbReference type="GO" id="GO:0003689">
    <property type="term" value="F:DNA clamp loader activity"/>
    <property type="evidence" value="ECO:0007669"/>
    <property type="project" value="UniProtKB-UniRule"/>
</dbReference>
<dbReference type="CDD" id="cd17748">
    <property type="entry name" value="BRCT_DNA_ligase_like"/>
    <property type="match status" value="1"/>
</dbReference>
<dbReference type="PANTHER" id="PTHR23389">
    <property type="entry name" value="CHROMOSOME TRANSMISSION FIDELITY FACTOR 18"/>
    <property type="match status" value="1"/>
</dbReference>
<dbReference type="EMBL" id="BDSP01000126">
    <property type="protein sequence ID" value="GAX18261.1"/>
    <property type="molecule type" value="Genomic_DNA"/>
</dbReference>
<dbReference type="Pfam" id="PF25361">
    <property type="entry name" value="AAA_lid_RFC1"/>
    <property type="match status" value="1"/>
</dbReference>
<feature type="region of interest" description="Disordered" evidence="9">
    <location>
        <begin position="1"/>
        <end position="94"/>
    </location>
</feature>
<keyword evidence="7 8" id="KW-0539">Nucleus</keyword>
<feature type="compositionally biased region" description="Basic residues" evidence="9">
    <location>
        <begin position="910"/>
        <end position="920"/>
    </location>
</feature>
<dbReference type="InterPro" id="IPR047854">
    <property type="entry name" value="RFC_lid"/>
</dbReference>
<dbReference type="SUPFAM" id="SSF48019">
    <property type="entry name" value="post-AAA+ oligomerization domain-like"/>
    <property type="match status" value="1"/>
</dbReference>
<dbReference type="SUPFAM" id="SSF52540">
    <property type="entry name" value="P-loop containing nucleoside triphosphate hydrolases"/>
    <property type="match status" value="1"/>
</dbReference>
<dbReference type="AlphaFoldDB" id="A0A1Z5JWY4"/>
<evidence type="ECO:0000313" key="11">
    <source>
        <dbReference type="EMBL" id="GAX18261.1"/>
    </source>
</evidence>
<proteinExistence type="inferred from homology"/>
<dbReference type="Gene3D" id="3.40.50.300">
    <property type="entry name" value="P-loop containing nucleotide triphosphate hydrolases"/>
    <property type="match status" value="1"/>
</dbReference>
<dbReference type="GO" id="GO:0003677">
    <property type="term" value="F:DNA binding"/>
    <property type="evidence" value="ECO:0007669"/>
    <property type="project" value="InterPro"/>
</dbReference>
<feature type="region of interest" description="Disordered" evidence="9">
    <location>
        <begin position="114"/>
        <end position="180"/>
    </location>
</feature>
<evidence type="ECO:0000256" key="1">
    <source>
        <dbReference type="ARBA" id="ARBA00004123"/>
    </source>
</evidence>
<comment type="similarity">
    <text evidence="2 8">Belongs to the activator 1 large subunit family.</text>
</comment>
<dbReference type="GO" id="GO:0005634">
    <property type="term" value="C:nucleus"/>
    <property type="evidence" value="ECO:0007669"/>
    <property type="project" value="UniProtKB-SubCell"/>
</dbReference>
<feature type="compositionally biased region" description="Low complexity" evidence="9">
    <location>
        <begin position="153"/>
        <end position="162"/>
    </location>
</feature>
<evidence type="ECO:0000256" key="7">
    <source>
        <dbReference type="ARBA" id="ARBA00023242"/>
    </source>
</evidence>
<dbReference type="Proteomes" id="UP000198406">
    <property type="component" value="Unassembled WGS sequence"/>
</dbReference>
<dbReference type="Gene3D" id="1.10.8.60">
    <property type="match status" value="1"/>
</dbReference>
<dbReference type="InterPro" id="IPR003959">
    <property type="entry name" value="ATPase_AAA_core"/>
</dbReference>
<dbReference type="SMART" id="SM00292">
    <property type="entry name" value="BRCT"/>
    <property type="match status" value="1"/>
</dbReference>
<comment type="caution">
    <text evidence="11">The sequence shown here is derived from an EMBL/GenBank/DDBJ whole genome shotgun (WGS) entry which is preliminary data.</text>
</comment>